<evidence type="ECO:0000313" key="3">
    <source>
        <dbReference type="Proteomes" id="UP000294114"/>
    </source>
</evidence>
<dbReference type="EMBL" id="SHLD01000001">
    <property type="protein sequence ID" value="RZU73979.1"/>
    <property type="molecule type" value="Genomic_DNA"/>
</dbReference>
<dbReference type="RefSeq" id="WP_130332935.1">
    <property type="nucleotide sequence ID" value="NZ_SHLD01000001.1"/>
</dbReference>
<feature type="region of interest" description="Disordered" evidence="1">
    <location>
        <begin position="113"/>
        <end position="153"/>
    </location>
</feature>
<accession>A0A4Q8BAI1</accession>
<evidence type="ECO:0000313" key="2">
    <source>
        <dbReference type="EMBL" id="RZU73979.1"/>
    </source>
</evidence>
<proteinExistence type="predicted"/>
<dbReference type="OrthoDB" id="4626621at2"/>
<name>A0A4Q8BAI1_9ACTN</name>
<feature type="compositionally biased region" description="Basic and acidic residues" evidence="1">
    <location>
        <begin position="113"/>
        <end position="122"/>
    </location>
</feature>
<keyword evidence="3" id="KW-1185">Reference proteome</keyword>
<reference evidence="2 3" key="1">
    <citation type="submission" date="2019-02" db="EMBL/GenBank/DDBJ databases">
        <title>Sequencing the genomes of 1000 actinobacteria strains.</title>
        <authorList>
            <person name="Klenk H.-P."/>
        </authorList>
    </citation>
    <scope>NUCLEOTIDE SEQUENCE [LARGE SCALE GENOMIC DNA]</scope>
    <source>
        <strain evidence="2 3">DSM 45612</strain>
    </source>
</reference>
<comment type="caution">
    <text evidence="2">The sequence shown here is derived from an EMBL/GenBank/DDBJ whole genome shotgun (WGS) entry which is preliminary data.</text>
</comment>
<protein>
    <submittedName>
        <fullName evidence="2">Uncharacterized protein</fullName>
    </submittedName>
</protein>
<dbReference type="AlphaFoldDB" id="A0A4Q8BAI1"/>
<dbReference type="Proteomes" id="UP000294114">
    <property type="component" value="Unassembled WGS sequence"/>
</dbReference>
<sequence>MRWIQYGAHGWARVNGLDDTPGSPVVYVHTTEREGRRVIGRVPISTDPWVPITSATLKALPIGWIESMVNTPEALKALAAQDDKDPQRDPAGMALHELDKGFLLDDPPYAIEETPKLTRPDGTDPDGFYRQSPTRMWSRCGDRTSRPPSWRSRPRCRWRPFTGGWPKLVAAATSRWPARGRAG</sequence>
<evidence type="ECO:0000256" key="1">
    <source>
        <dbReference type="SAM" id="MobiDB-lite"/>
    </source>
</evidence>
<organism evidence="2 3">
    <name type="scientific">Micromonospora kangleipakensis</name>
    <dbReference type="NCBI Taxonomy" id="1077942"/>
    <lineage>
        <taxon>Bacteria</taxon>
        <taxon>Bacillati</taxon>
        <taxon>Actinomycetota</taxon>
        <taxon>Actinomycetes</taxon>
        <taxon>Micromonosporales</taxon>
        <taxon>Micromonosporaceae</taxon>
        <taxon>Micromonospora</taxon>
    </lineage>
</organism>
<gene>
    <name evidence="2" type="ORF">EV384_2415</name>
</gene>